<dbReference type="Pfam" id="PF03732">
    <property type="entry name" value="Retrotrans_gag"/>
    <property type="match status" value="1"/>
</dbReference>
<keyword evidence="1" id="KW-0863">Zinc-finger</keyword>
<dbReference type="GO" id="GO:0003676">
    <property type="term" value="F:nucleic acid binding"/>
    <property type="evidence" value="ECO:0007669"/>
    <property type="project" value="InterPro"/>
</dbReference>
<evidence type="ECO:0000313" key="4">
    <source>
        <dbReference type="EMBL" id="KAK4730033.1"/>
    </source>
</evidence>
<dbReference type="InterPro" id="IPR005162">
    <property type="entry name" value="Retrotrans_gag_dom"/>
</dbReference>
<name>A0AAV9LXA4_9SOLN</name>
<feature type="domain" description="CCHC-type" evidence="3">
    <location>
        <begin position="189"/>
        <end position="203"/>
    </location>
</feature>
<dbReference type="EMBL" id="JAWPEI010000004">
    <property type="protein sequence ID" value="KAK4730033.1"/>
    <property type="molecule type" value="Genomic_DNA"/>
</dbReference>
<feature type="region of interest" description="Disordered" evidence="2">
    <location>
        <begin position="213"/>
        <end position="240"/>
    </location>
</feature>
<gene>
    <name evidence="4" type="ORF">R3W88_023021</name>
</gene>
<proteinExistence type="predicted"/>
<evidence type="ECO:0000313" key="5">
    <source>
        <dbReference type="Proteomes" id="UP001311915"/>
    </source>
</evidence>
<evidence type="ECO:0000256" key="1">
    <source>
        <dbReference type="PROSITE-ProRule" id="PRU00047"/>
    </source>
</evidence>
<organism evidence="4 5">
    <name type="scientific">Solanum pinnatisectum</name>
    <name type="common">tansyleaf nightshade</name>
    <dbReference type="NCBI Taxonomy" id="50273"/>
    <lineage>
        <taxon>Eukaryota</taxon>
        <taxon>Viridiplantae</taxon>
        <taxon>Streptophyta</taxon>
        <taxon>Embryophyta</taxon>
        <taxon>Tracheophyta</taxon>
        <taxon>Spermatophyta</taxon>
        <taxon>Magnoliopsida</taxon>
        <taxon>eudicotyledons</taxon>
        <taxon>Gunneridae</taxon>
        <taxon>Pentapetalae</taxon>
        <taxon>asterids</taxon>
        <taxon>lamiids</taxon>
        <taxon>Solanales</taxon>
        <taxon>Solanaceae</taxon>
        <taxon>Solanoideae</taxon>
        <taxon>Solaneae</taxon>
        <taxon>Solanum</taxon>
    </lineage>
</organism>
<dbReference type="Proteomes" id="UP001311915">
    <property type="component" value="Unassembled WGS sequence"/>
</dbReference>
<dbReference type="InterPro" id="IPR001878">
    <property type="entry name" value="Znf_CCHC"/>
</dbReference>
<reference evidence="4 5" key="1">
    <citation type="submission" date="2023-10" db="EMBL/GenBank/DDBJ databases">
        <title>Genome-Wide Identification Analysis in wild type Solanum Pinnatisectum Reveals Some Genes Defensing Phytophthora Infestans.</title>
        <authorList>
            <person name="Sun C."/>
        </authorList>
    </citation>
    <scope>NUCLEOTIDE SEQUENCE [LARGE SCALE GENOMIC DNA]</scope>
    <source>
        <strain evidence="4">LQN</strain>
        <tissue evidence="4">Leaf</tissue>
    </source>
</reference>
<keyword evidence="1" id="KW-0479">Metal-binding</keyword>
<dbReference type="PROSITE" id="PS50158">
    <property type="entry name" value="ZF_CCHC"/>
    <property type="match status" value="1"/>
</dbReference>
<evidence type="ECO:0000256" key="2">
    <source>
        <dbReference type="SAM" id="MobiDB-lite"/>
    </source>
</evidence>
<feature type="region of interest" description="Disordered" evidence="2">
    <location>
        <begin position="1"/>
        <end position="37"/>
    </location>
</feature>
<feature type="compositionally biased region" description="Polar residues" evidence="2">
    <location>
        <begin position="213"/>
        <end position="232"/>
    </location>
</feature>
<accession>A0AAV9LXA4</accession>
<keyword evidence="1" id="KW-0862">Zinc</keyword>
<keyword evidence="5" id="KW-1185">Reference proteome</keyword>
<dbReference type="GO" id="GO:0008270">
    <property type="term" value="F:zinc ion binding"/>
    <property type="evidence" value="ECO:0007669"/>
    <property type="project" value="UniProtKB-KW"/>
</dbReference>
<dbReference type="AlphaFoldDB" id="A0AAV9LXA4"/>
<comment type="caution">
    <text evidence="4">The sequence shown here is derived from an EMBL/GenBank/DDBJ whole genome shotgun (WGS) entry which is preliminary data.</text>
</comment>
<sequence length="240" mass="26481">MQIWITDPRQTTASQGLDKAAGEEPPRATGHPAPPAVPLLVPSIPSDQDFKSAICMLAQLVVAQRQPVPPDVVRPSEGPESLRVREFLTLDPPQFIGKDRKEDPQHFKSRGKYACLPTWDSFTEAFIDHYLPREIRDGRVDQFLNLRQGIISVREYRLRFDSLAMTAPPCCATCSKMHFERCKQGSTGCYSCGQEGHGWRNCPTIGQSTRSVVGSSLSAQSTGRGPQTSTGKGRSKGRNI</sequence>
<dbReference type="Gene3D" id="4.10.60.10">
    <property type="entry name" value="Zinc finger, CCHC-type"/>
    <property type="match status" value="1"/>
</dbReference>
<evidence type="ECO:0000259" key="3">
    <source>
        <dbReference type="PROSITE" id="PS50158"/>
    </source>
</evidence>
<protein>
    <recommendedName>
        <fullName evidence="3">CCHC-type domain-containing protein</fullName>
    </recommendedName>
</protein>